<dbReference type="AlphaFoldDB" id="A0A3L6PFM8"/>
<organism evidence="2 3">
    <name type="scientific">Panicum miliaceum</name>
    <name type="common">Proso millet</name>
    <name type="synonym">Broomcorn millet</name>
    <dbReference type="NCBI Taxonomy" id="4540"/>
    <lineage>
        <taxon>Eukaryota</taxon>
        <taxon>Viridiplantae</taxon>
        <taxon>Streptophyta</taxon>
        <taxon>Embryophyta</taxon>
        <taxon>Tracheophyta</taxon>
        <taxon>Spermatophyta</taxon>
        <taxon>Magnoliopsida</taxon>
        <taxon>Liliopsida</taxon>
        <taxon>Poales</taxon>
        <taxon>Poaceae</taxon>
        <taxon>PACMAD clade</taxon>
        <taxon>Panicoideae</taxon>
        <taxon>Panicodae</taxon>
        <taxon>Paniceae</taxon>
        <taxon>Panicinae</taxon>
        <taxon>Panicum</taxon>
        <taxon>Panicum sect. Panicum</taxon>
    </lineage>
</organism>
<evidence type="ECO:0000313" key="2">
    <source>
        <dbReference type="EMBL" id="RLM56362.1"/>
    </source>
</evidence>
<proteinExistence type="predicted"/>
<reference evidence="3" key="1">
    <citation type="journal article" date="2019" name="Nat. Commun.">
        <title>The genome of broomcorn millet.</title>
        <authorList>
            <person name="Zou C."/>
            <person name="Miki D."/>
            <person name="Li D."/>
            <person name="Tang Q."/>
            <person name="Xiao L."/>
            <person name="Rajput S."/>
            <person name="Deng P."/>
            <person name="Jia W."/>
            <person name="Huang R."/>
            <person name="Zhang M."/>
            <person name="Sun Y."/>
            <person name="Hu J."/>
            <person name="Fu X."/>
            <person name="Schnable P.S."/>
            <person name="Li F."/>
            <person name="Zhang H."/>
            <person name="Feng B."/>
            <person name="Zhu X."/>
            <person name="Liu R."/>
            <person name="Schnable J.C."/>
            <person name="Zhu J.-K."/>
            <person name="Zhang H."/>
        </authorList>
    </citation>
    <scope>NUCLEOTIDE SEQUENCE [LARGE SCALE GENOMIC DNA]</scope>
</reference>
<evidence type="ECO:0000256" key="1">
    <source>
        <dbReference type="SAM" id="MobiDB-lite"/>
    </source>
</evidence>
<comment type="caution">
    <text evidence="2">The sequence shown here is derived from an EMBL/GenBank/DDBJ whole genome shotgun (WGS) entry which is preliminary data.</text>
</comment>
<gene>
    <name evidence="2" type="ORF">C2845_PM10G09500</name>
</gene>
<dbReference type="Proteomes" id="UP000275267">
    <property type="component" value="Unassembled WGS sequence"/>
</dbReference>
<protein>
    <submittedName>
        <fullName evidence="2">Uncharacterized protein</fullName>
    </submittedName>
</protein>
<sequence>MGSSTRDRLQHHWVEEEEEREIFRVDMAEVRETARERMGFWAKRGEAAKKHGYNPTPPPMEILRPPRSFPESMGMGYHISMGSGKSFVPIQEIPPGLLQAQPK</sequence>
<dbReference type="EMBL" id="PQIB02000018">
    <property type="protein sequence ID" value="RLM56362.1"/>
    <property type="molecule type" value="Genomic_DNA"/>
</dbReference>
<keyword evidence="3" id="KW-1185">Reference proteome</keyword>
<feature type="region of interest" description="Disordered" evidence="1">
    <location>
        <begin position="49"/>
        <end position="69"/>
    </location>
</feature>
<accession>A0A3L6PFM8</accession>
<name>A0A3L6PFM8_PANMI</name>
<evidence type="ECO:0000313" key="3">
    <source>
        <dbReference type="Proteomes" id="UP000275267"/>
    </source>
</evidence>